<dbReference type="Pfam" id="PF03746">
    <property type="entry name" value="LamB_YcsF"/>
    <property type="match status" value="1"/>
</dbReference>
<dbReference type="GO" id="GO:0005524">
    <property type="term" value="F:ATP binding"/>
    <property type="evidence" value="ECO:0007669"/>
    <property type="project" value="UniProtKB-UniRule"/>
</dbReference>
<comment type="caution">
    <text evidence="2">The sequence shown here is derived from an EMBL/GenBank/DDBJ whole genome shotgun (WGS) entry which is preliminary data.</text>
</comment>
<evidence type="ECO:0000313" key="3">
    <source>
        <dbReference type="Proteomes" id="UP000214588"/>
    </source>
</evidence>
<dbReference type="InterPro" id="IPR005501">
    <property type="entry name" value="LamB/YcsF/PxpA-like"/>
</dbReference>
<comment type="similarity">
    <text evidence="1">Belongs to the LamB/PxpA family.</text>
</comment>
<keyword evidence="3" id="KW-1185">Reference proteome</keyword>
<keyword evidence="1" id="KW-0067">ATP-binding</keyword>
<dbReference type="EC" id="3.5.2.9" evidence="1"/>
<name>A0A226BXH5_9FIRM</name>
<dbReference type="NCBIfam" id="NF003814">
    <property type="entry name" value="PRK05406.1-3"/>
    <property type="match status" value="1"/>
</dbReference>
<dbReference type="InterPro" id="IPR011330">
    <property type="entry name" value="Glyco_hydro/deAcase_b/a-brl"/>
</dbReference>
<dbReference type="NCBIfam" id="NF003816">
    <property type="entry name" value="PRK05406.1-5"/>
    <property type="match status" value="1"/>
</dbReference>
<dbReference type="Proteomes" id="UP000214588">
    <property type="component" value="Unassembled WGS sequence"/>
</dbReference>
<reference evidence="2 3" key="1">
    <citation type="submission" date="2017-06" db="EMBL/GenBank/DDBJ databases">
        <title>Draft Genome Sequence of Natranaerobius trueperi halophilic, alkalithermophilic bacteria from soda lakes.</title>
        <authorList>
            <person name="Zhao B."/>
        </authorList>
    </citation>
    <scope>NUCLEOTIDE SEQUENCE [LARGE SCALE GENOMIC DNA]</scope>
    <source>
        <strain evidence="2 3">DSM 18760</strain>
    </source>
</reference>
<organism evidence="2 3">
    <name type="scientific">Natranaerobius trueperi</name>
    <dbReference type="NCBI Taxonomy" id="759412"/>
    <lineage>
        <taxon>Bacteria</taxon>
        <taxon>Bacillati</taxon>
        <taxon>Bacillota</taxon>
        <taxon>Clostridia</taxon>
        <taxon>Natranaerobiales</taxon>
        <taxon>Natranaerobiaceae</taxon>
        <taxon>Natranaerobius</taxon>
    </lineage>
</organism>
<dbReference type="CDD" id="cd10787">
    <property type="entry name" value="LamB_YcsF_like"/>
    <property type="match status" value="1"/>
</dbReference>
<dbReference type="PANTHER" id="PTHR30292:SF0">
    <property type="entry name" value="5-OXOPROLINASE SUBUNIT A"/>
    <property type="match status" value="1"/>
</dbReference>
<comment type="catalytic activity">
    <reaction evidence="1">
        <text>5-oxo-L-proline + ATP + 2 H2O = L-glutamate + ADP + phosphate + H(+)</text>
        <dbReference type="Rhea" id="RHEA:10348"/>
        <dbReference type="ChEBI" id="CHEBI:15377"/>
        <dbReference type="ChEBI" id="CHEBI:15378"/>
        <dbReference type="ChEBI" id="CHEBI:29985"/>
        <dbReference type="ChEBI" id="CHEBI:30616"/>
        <dbReference type="ChEBI" id="CHEBI:43474"/>
        <dbReference type="ChEBI" id="CHEBI:58402"/>
        <dbReference type="ChEBI" id="CHEBI:456216"/>
        <dbReference type="EC" id="3.5.2.9"/>
    </reaction>
</comment>
<protein>
    <recommendedName>
        <fullName evidence="1">5-oxoprolinase subunit A</fullName>
        <shortName evidence="1">5-OPase subunit A</shortName>
        <ecNumber evidence="1">3.5.2.9</ecNumber>
    </recommendedName>
    <alternativeName>
        <fullName evidence="1">5-oxoprolinase (ATP-hydrolyzing) subunit A</fullName>
    </alternativeName>
</protein>
<dbReference type="Gene3D" id="3.20.20.370">
    <property type="entry name" value="Glycoside hydrolase/deacetylase"/>
    <property type="match status" value="1"/>
</dbReference>
<dbReference type="RefSeq" id="WP_089024445.1">
    <property type="nucleotide sequence ID" value="NZ_NIQC01000037.1"/>
</dbReference>
<dbReference type="OrthoDB" id="9773478at2"/>
<comment type="function">
    <text evidence="1">Catalyzes the cleavage of 5-oxoproline to form L-glutamate coupled to the hydrolysis of ATP to ADP and inorganic phosphate.</text>
</comment>
<dbReference type="SUPFAM" id="SSF88713">
    <property type="entry name" value="Glycoside hydrolase/deacetylase"/>
    <property type="match status" value="1"/>
</dbReference>
<keyword evidence="1" id="KW-0547">Nucleotide-binding</keyword>
<dbReference type="HAMAP" id="MF_00691">
    <property type="entry name" value="PxpA"/>
    <property type="match status" value="1"/>
</dbReference>
<dbReference type="EMBL" id="NIQC01000037">
    <property type="protein sequence ID" value="OWZ82850.1"/>
    <property type="molecule type" value="Genomic_DNA"/>
</dbReference>
<dbReference type="AlphaFoldDB" id="A0A226BXH5"/>
<evidence type="ECO:0000256" key="1">
    <source>
        <dbReference type="HAMAP-Rule" id="MF_00691"/>
    </source>
</evidence>
<sequence>MRIDLNSDVGESFGIYKLGLDEEVMKEITSANIACGFHAGDYMVMEKTVDLAIANGVGIGVHPGYPDLQGFGRRKMDLGPHEIKNLVMYQVGALKAFAEAKGAQINHVKAHGALYNTAGKDQELAEAIAKGVSAVAPGVIFLGLANSELVKAGKKYGLTVCEEVFADRNYNPDGSLMSRKNPEAILHDPEVAILRVVRMIKEGKIEASNGEDIDIQADSICVHGDNPEAIEFVRQIRKALKYENIQIHTMGS</sequence>
<evidence type="ECO:0000313" key="2">
    <source>
        <dbReference type="EMBL" id="OWZ82850.1"/>
    </source>
</evidence>
<dbReference type="GO" id="GO:0005975">
    <property type="term" value="P:carbohydrate metabolic process"/>
    <property type="evidence" value="ECO:0007669"/>
    <property type="project" value="InterPro"/>
</dbReference>
<dbReference type="GO" id="GO:0017168">
    <property type="term" value="F:5-oxoprolinase (ATP-hydrolyzing) activity"/>
    <property type="evidence" value="ECO:0007669"/>
    <property type="project" value="UniProtKB-UniRule"/>
</dbReference>
<gene>
    <name evidence="1" type="primary">pxpA</name>
    <name evidence="2" type="ORF">CDO51_11855</name>
</gene>
<accession>A0A226BXH5</accession>
<keyword evidence="1" id="KW-0378">Hydrolase</keyword>
<dbReference type="PANTHER" id="PTHR30292">
    <property type="entry name" value="UNCHARACTERIZED PROTEIN YBGL-RELATED"/>
    <property type="match status" value="1"/>
</dbReference>
<proteinExistence type="inferred from homology"/>
<comment type="subunit">
    <text evidence="1">Forms a complex composed of PxpA, PxpB and PxpC.</text>
</comment>